<sequence length="351" mass="36420">MKGPRLSAGVALAIAMASGCQGSAAEYIAGVRDISVASDERGADLAVTIWYPASAGGESVTLGDSIFFEGTPARQGAPISDGEFPLVLLSHGAGLAGHAGAMSWIATPLAENGFIVVVPTHPGNTGRDRSAAETMKLWLRPPDLSAALDAIEADRTFRRHIASSQIGVLGLSMGGNTALSMAGARLDPELLARYCDTDELNASLCDWVRLSGVDLHAMDKTAAGRDNSDPRVRFVMAIDPAPADIFAPETFSEVSIPVHIVNLGRASEVPKTIQASGVADAIPRSTYQVIEDASHASMFPECKPGAAKMAVEAGIEDPLCTDGGGASRTEIHTQLIDMTVAAFRSALGPGD</sequence>
<dbReference type="GO" id="GO:0016042">
    <property type="term" value="P:lipid catabolic process"/>
    <property type="evidence" value="ECO:0007669"/>
    <property type="project" value="UniProtKB-KW"/>
</dbReference>
<keyword evidence="3" id="KW-0443">Lipid metabolism</keyword>
<dbReference type="STRING" id="641238.SAMN04490244_1219"/>
<proteinExistence type="predicted"/>
<dbReference type="PANTHER" id="PTHR10272:SF0">
    <property type="entry name" value="PLATELET-ACTIVATING FACTOR ACETYLHYDROLASE"/>
    <property type="match status" value="1"/>
</dbReference>
<keyword evidence="2" id="KW-0442">Lipid degradation</keyword>
<organism evidence="4 5">
    <name type="scientific">Tranquillimonas rosea</name>
    <dbReference type="NCBI Taxonomy" id="641238"/>
    <lineage>
        <taxon>Bacteria</taxon>
        <taxon>Pseudomonadati</taxon>
        <taxon>Pseudomonadota</taxon>
        <taxon>Alphaproteobacteria</taxon>
        <taxon>Rhodobacterales</taxon>
        <taxon>Roseobacteraceae</taxon>
        <taxon>Tranquillimonas</taxon>
    </lineage>
</organism>
<dbReference type="SUPFAM" id="SSF53474">
    <property type="entry name" value="alpha/beta-Hydrolases"/>
    <property type="match status" value="1"/>
</dbReference>
<dbReference type="GO" id="GO:0003847">
    <property type="term" value="F:1-alkyl-2-acetylglycerophosphocholine esterase activity"/>
    <property type="evidence" value="ECO:0007669"/>
    <property type="project" value="TreeGrafter"/>
</dbReference>
<dbReference type="EMBL" id="FOGU01000021">
    <property type="protein sequence ID" value="SES42622.1"/>
    <property type="molecule type" value="Genomic_DNA"/>
</dbReference>
<evidence type="ECO:0000313" key="5">
    <source>
        <dbReference type="Proteomes" id="UP000198885"/>
    </source>
</evidence>
<dbReference type="PROSITE" id="PS51257">
    <property type="entry name" value="PROKAR_LIPOPROTEIN"/>
    <property type="match status" value="1"/>
</dbReference>
<dbReference type="InterPro" id="IPR016986">
    <property type="entry name" value="UCP031982_abhydr"/>
</dbReference>
<dbReference type="InterPro" id="IPR029058">
    <property type="entry name" value="AB_hydrolase_fold"/>
</dbReference>
<name>A0A1H9X920_9RHOB</name>
<evidence type="ECO:0000256" key="1">
    <source>
        <dbReference type="ARBA" id="ARBA00022801"/>
    </source>
</evidence>
<evidence type="ECO:0000313" key="4">
    <source>
        <dbReference type="EMBL" id="SES42622.1"/>
    </source>
</evidence>
<evidence type="ECO:0000256" key="3">
    <source>
        <dbReference type="ARBA" id="ARBA00023098"/>
    </source>
</evidence>
<reference evidence="4 5" key="1">
    <citation type="submission" date="2016-10" db="EMBL/GenBank/DDBJ databases">
        <authorList>
            <person name="de Groot N.N."/>
        </authorList>
    </citation>
    <scope>NUCLEOTIDE SEQUENCE [LARGE SCALE GENOMIC DNA]</scope>
    <source>
        <strain evidence="4 5">DSM 23042</strain>
    </source>
</reference>
<dbReference type="Proteomes" id="UP000198885">
    <property type="component" value="Unassembled WGS sequence"/>
</dbReference>
<dbReference type="PIRSF" id="PIRSF031982">
    <property type="entry name" value="UCP031982_abhydr"/>
    <property type="match status" value="1"/>
</dbReference>
<evidence type="ECO:0000256" key="2">
    <source>
        <dbReference type="ARBA" id="ARBA00022963"/>
    </source>
</evidence>
<protein>
    <submittedName>
        <fullName evidence="4">Predicted dienelactone hydrolase</fullName>
    </submittedName>
</protein>
<accession>A0A1H9X920</accession>
<keyword evidence="5" id="KW-1185">Reference proteome</keyword>
<gene>
    <name evidence="4" type="ORF">SAMN04490244_1219</name>
</gene>
<dbReference type="Gene3D" id="3.40.50.1820">
    <property type="entry name" value="alpha/beta hydrolase"/>
    <property type="match status" value="1"/>
</dbReference>
<dbReference type="OrthoDB" id="9814760at2"/>
<keyword evidence="1 4" id="KW-0378">Hydrolase</keyword>
<dbReference type="PANTHER" id="PTHR10272">
    <property type="entry name" value="PLATELET-ACTIVATING FACTOR ACETYLHYDROLASE"/>
    <property type="match status" value="1"/>
</dbReference>
<dbReference type="AlphaFoldDB" id="A0A1H9X920"/>
<dbReference type="Pfam" id="PF03403">
    <property type="entry name" value="PAF-AH_p_II"/>
    <property type="match status" value="1"/>
</dbReference>